<evidence type="ECO:0000256" key="1">
    <source>
        <dbReference type="ARBA" id="ARBA00001971"/>
    </source>
</evidence>
<protein>
    <submittedName>
        <fullName evidence="15">Cytochrome P450 1A1</fullName>
    </submittedName>
</protein>
<dbReference type="InterPro" id="IPR002401">
    <property type="entry name" value="Cyt_P450_E_grp-I"/>
</dbReference>
<dbReference type="OrthoDB" id="1470350at2759"/>
<dbReference type="PANTHER" id="PTHR24289:SF1">
    <property type="entry name" value="STEROID 17-ALPHA-HYDROXYLASE_17,20 LYASE"/>
    <property type="match status" value="1"/>
</dbReference>
<dbReference type="EMBL" id="JAIZAY010000008">
    <property type="protein sequence ID" value="KAJ8036941.1"/>
    <property type="molecule type" value="Genomic_DNA"/>
</dbReference>
<keyword evidence="11 14" id="KW-0503">Monooxygenase</keyword>
<dbReference type="Proteomes" id="UP001152320">
    <property type="component" value="Chromosome 8"/>
</dbReference>
<evidence type="ECO:0000256" key="9">
    <source>
        <dbReference type="ARBA" id="ARBA00023002"/>
    </source>
</evidence>
<keyword evidence="9 14" id="KW-0560">Oxidoreductase</keyword>
<comment type="caution">
    <text evidence="15">The sequence shown here is derived from an EMBL/GenBank/DDBJ whole genome shotgun (WGS) entry which is preliminary data.</text>
</comment>
<evidence type="ECO:0000256" key="4">
    <source>
        <dbReference type="ARBA" id="ARBA00010617"/>
    </source>
</evidence>
<dbReference type="AlphaFoldDB" id="A0A9Q1C1J2"/>
<organism evidence="15 16">
    <name type="scientific">Holothuria leucospilota</name>
    <name type="common">Black long sea cucumber</name>
    <name type="synonym">Mertensiothuria leucospilota</name>
    <dbReference type="NCBI Taxonomy" id="206669"/>
    <lineage>
        <taxon>Eukaryota</taxon>
        <taxon>Metazoa</taxon>
        <taxon>Echinodermata</taxon>
        <taxon>Eleutherozoa</taxon>
        <taxon>Echinozoa</taxon>
        <taxon>Holothuroidea</taxon>
        <taxon>Aspidochirotacea</taxon>
        <taxon>Aspidochirotida</taxon>
        <taxon>Holothuriidae</taxon>
        <taxon>Holothuria</taxon>
    </lineage>
</organism>
<dbReference type="FunFam" id="1.10.630.10:FF:000238">
    <property type="entry name" value="Cytochrome P450 2A6"/>
    <property type="match status" value="1"/>
</dbReference>
<evidence type="ECO:0000256" key="14">
    <source>
        <dbReference type="RuleBase" id="RU000461"/>
    </source>
</evidence>
<evidence type="ECO:0000256" key="8">
    <source>
        <dbReference type="ARBA" id="ARBA00022848"/>
    </source>
</evidence>
<keyword evidence="6 13" id="KW-0479">Metal-binding</keyword>
<dbReference type="GO" id="GO:0004508">
    <property type="term" value="F:steroid 17-alpha-monooxygenase activity"/>
    <property type="evidence" value="ECO:0007669"/>
    <property type="project" value="TreeGrafter"/>
</dbReference>
<keyword evidence="7" id="KW-0256">Endoplasmic reticulum</keyword>
<keyword evidence="8" id="KW-0492">Microsome</keyword>
<reference evidence="15" key="1">
    <citation type="submission" date="2021-10" db="EMBL/GenBank/DDBJ databases">
        <title>Tropical sea cucumber genome reveals ecological adaptation and Cuvierian tubules defense mechanism.</title>
        <authorList>
            <person name="Chen T."/>
        </authorList>
    </citation>
    <scope>NUCLEOTIDE SEQUENCE</scope>
    <source>
        <strain evidence="15">Nanhai2018</strain>
        <tissue evidence="15">Muscle</tissue>
    </source>
</reference>
<dbReference type="InterPro" id="IPR001128">
    <property type="entry name" value="Cyt_P450"/>
</dbReference>
<comment type="cofactor">
    <cofactor evidence="1 13">
        <name>heme</name>
        <dbReference type="ChEBI" id="CHEBI:30413"/>
    </cofactor>
</comment>
<dbReference type="GO" id="GO:0005789">
    <property type="term" value="C:endoplasmic reticulum membrane"/>
    <property type="evidence" value="ECO:0007669"/>
    <property type="project" value="UniProtKB-SubCell"/>
</dbReference>
<dbReference type="GO" id="GO:0005506">
    <property type="term" value="F:iron ion binding"/>
    <property type="evidence" value="ECO:0007669"/>
    <property type="project" value="InterPro"/>
</dbReference>
<evidence type="ECO:0000256" key="13">
    <source>
        <dbReference type="PIRSR" id="PIRSR602401-1"/>
    </source>
</evidence>
<dbReference type="GO" id="GO:0042448">
    <property type="term" value="P:progesterone metabolic process"/>
    <property type="evidence" value="ECO:0007669"/>
    <property type="project" value="TreeGrafter"/>
</dbReference>
<comment type="similarity">
    <text evidence="4 14">Belongs to the cytochrome P450 family.</text>
</comment>
<dbReference type="Gene3D" id="1.10.630.10">
    <property type="entry name" value="Cytochrome P450"/>
    <property type="match status" value="1"/>
</dbReference>
<dbReference type="InterPro" id="IPR017972">
    <property type="entry name" value="Cyt_P450_CS"/>
</dbReference>
<keyword evidence="12" id="KW-0472">Membrane</keyword>
<name>A0A9Q1C1J2_HOLLE</name>
<evidence type="ECO:0000256" key="5">
    <source>
        <dbReference type="ARBA" id="ARBA00022617"/>
    </source>
</evidence>
<keyword evidence="5 13" id="KW-0349">Heme</keyword>
<gene>
    <name evidence="15" type="ORF">HOLleu_17614</name>
</gene>
<evidence type="ECO:0000256" key="6">
    <source>
        <dbReference type="ARBA" id="ARBA00022723"/>
    </source>
</evidence>
<evidence type="ECO:0000256" key="11">
    <source>
        <dbReference type="ARBA" id="ARBA00023033"/>
    </source>
</evidence>
<evidence type="ECO:0000313" key="16">
    <source>
        <dbReference type="Proteomes" id="UP001152320"/>
    </source>
</evidence>
<dbReference type="GO" id="GO:0020037">
    <property type="term" value="F:heme binding"/>
    <property type="evidence" value="ECO:0007669"/>
    <property type="project" value="InterPro"/>
</dbReference>
<dbReference type="GO" id="GO:0042446">
    <property type="term" value="P:hormone biosynthetic process"/>
    <property type="evidence" value="ECO:0007669"/>
    <property type="project" value="TreeGrafter"/>
</dbReference>
<evidence type="ECO:0000256" key="10">
    <source>
        <dbReference type="ARBA" id="ARBA00023004"/>
    </source>
</evidence>
<evidence type="ECO:0000256" key="3">
    <source>
        <dbReference type="ARBA" id="ARBA00004406"/>
    </source>
</evidence>
<accession>A0A9Q1C1J2</accession>
<keyword evidence="10 13" id="KW-0408">Iron</keyword>
<comment type="subcellular location">
    <subcellularLocation>
        <location evidence="3">Endoplasmic reticulum membrane</location>
        <topology evidence="3">Peripheral membrane protein</topology>
    </subcellularLocation>
    <subcellularLocation>
        <location evidence="2">Microsome membrane</location>
        <topology evidence="2">Peripheral membrane protein</topology>
    </subcellularLocation>
</comment>
<evidence type="ECO:0000256" key="7">
    <source>
        <dbReference type="ARBA" id="ARBA00022824"/>
    </source>
</evidence>
<evidence type="ECO:0000313" key="15">
    <source>
        <dbReference type="EMBL" id="KAJ8036941.1"/>
    </source>
</evidence>
<proteinExistence type="inferred from homology"/>
<dbReference type="PANTHER" id="PTHR24289">
    <property type="entry name" value="STEROID 17-ALPHA-HYDROXYLASE/17,20 LYASE"/>
    <property type="match status" value="1"/>
</dbReference>
<dbReference type="InterPro" id="IPR036396">
    <property type="entry name" value="Cyt_P450_sf"/>
</dbReference>
<keyword evidence="16" id="KW-1185">Reference proteome</keyword>
<sequence length="485" mass="55013">MAEIPGPRPLPIIGNLHQVKKPPCLTYYQMARVHGEIFQIHLGPLTNVVLNSAEALRQAFSEQGDEFSSRSESFTMFRLYKEVRGEDNSGVTVRSCTDIWHVQHTVTARAIRYYILEAENNMFEKSILSEASSLANTWVGKEVGASCVIDPTDSLQKCVAILKGAYILGNVRNGIDNFDKRLHAYVQASVEMLEIMRSGFINDVFPFLNFLTKSKQNRMRQILSVGAEFQSDIYKAHEASYVDGSKETVMDCFATFHAELEKEEPERPKVARKTVCGVIPELFEGITNNRVSFLQLILYMIYFPEVQEKVRKELKGVVGTSRCPSFEDRQSLPYTEAVMYEVWRHSSVIHSTVPHTASKDVVLGGRFNYAIPKGSIVVGNLYAIHKDANVWDKPYEFIPTRYIDQDGRLDEQKVSDTMIFSIGKRSCIAEFFVRRELFLLYSTLLHLCRFENDGSELTMQKVGGILVPGDGSLKIKITRTEVERA</sequence>
<dbReference type="PROSITE" id="PS00086">
    <property type="entry name" value="CYTOCHROME_P450"/>
    <property type="match status" value="1"/>
</dbReference>
<dbReference type="Pfam" id="PF00067">
    <property type="entry name" value="p450"/>
    <property type="match status" value="1"/>
</dbReference>
<feature type="binding site" description="axial binding residue" evidence="13">
    <location>
        <position position="427"/>
    </location>
    <ligand>
        <name>heme</name>
        <dbReference type="ChEBI" id="CHEBI:30413"/>
    </ligand>
    <ligandPart>
        <name>Fe</name>
        <dbReference type="ChEBI" id="CHEBI:18248"/>
    </ligandPart>
</feature>
<dbReference type="PRINTS" id="PR00463">
    <property type="entry name" value="EP450I"/>
</dbReference>
<dbReference type="PRINTS" id="PR00385">
    <property type="entry name" value="P450"/>
</dbReference>
<evidence type="ECO:0000256" key="2">
    <source>
        <dbReference type="ARBA" id="ARBA00004174"/>
    </source>
</evidence>
<evidence type="ECO:0000256" key="12">
    <source>
        <dbReference type="ARBA" id="ARBA00023136"/>
    </source>
</evidence>
<dbReference type="SUPFAM" id="SSF48264">
    <property type="entry name" value="Cytochrome P450"/>
    <property type="match status" value="1"/>
</dbReference>